<gene>
    <name evidence="8" type="ORF">F5X68DRAFT_201816</name>
</gene>
<keyword evidence="9" id="KW-1185">Reference proteome</keyword>
<evidence type="ECO:0000256" key="6">
    <source>
        <dbReference type="SAM" id="Phobius"/>
    </source>
</evidence>
<evidence type="ECO:0000313" key="9">
    <source>
        <dbReference type="Proteomes" id="UP000770015"/>
    </source>
</evidence>
<feature type="compositionally biased region" description="Basic and acidic residues" evidence="5">
    <location>
        <begin position="408"/>
        <end position="418"/>
    </location>
</feature>
<evidence type="ECO:0000256" key="5">
    <source>
        <dbReference type="SAM" id="MobiDB-lite"/>
    </source>
</evidence>
<dbReference type="PROSITE" id="PS51380">
    <property type="entry name" value="EXS"/>
    <property type="match status" value="1"/>
</dbReference>
<dbReference type="GO" id="GO:0016036">
    <property type="term" value="P:cellular response to phosphate starvation"/>
    <property type="evidence" value="ECO:0007669"/>
    <property type="project" value="TreeGrafter"/>
</dbReference>
<dbReference type="GO" id="GO:0000822">
    <property type="term" value="F:inositol hexakisphosphate binding"/>
    <property type="evidence" value="ECO:0007669"/>
    <property type="project" value="TreeGrafter"/>
</dbReference>
<feature type="domain" description="EXS" evidence="7">
    <location>
        <begin position="84"/>
        <end position="278"/>
    </location>
</feature>
<dbReference type="InterPro" id="IPR004342">
    <property type="entry name" value="EXS_C"/>
</dbReference>
<dbReference type="GO" id="GO:0006817">
    <property type="term" value="P:phosphate ion transport"/>
    <property type="evidence" value="ECO:0007669"/>
    <property type="project" value="TreeGrafter"/>
</dbReference>
<feature type="region of interest" description="Disordered" evidence="5">
    <location>
        <begin position="321"/>
        <end position="342"/>
    </location>
</feature>
<keyword evidence="2 6" id="KW-0812">Transmembrane</keyword>
<organism evidence="8 9">
    <name type="scientific">Plectosphaerella plurivora</name>
    <dbReference type="NCBI Taxonomy" id="936078"/>
    <lineage>
        <taxon>Eukaryota</taxon>
        <taxon>Fungi</taxon>
        <taxon>Dikarya</taxon>
        <taxon>Ascomycota</taxon>
        <taxon>Pezizomycotina</taxon>
        <taxon>Sordariomycetes</taxon>
        <taxon>Hypocreomycetidae</taxon>
        <taxon>Glomerellales</taxon>
        <taxon>Plectosphaerellaceae</taxon>
        <taxon>Plectosphaerella</taxon>
    </lineage>
</organism>
<dbReference type="OrthoDB" id="9970435at2759"/>
<dbReference type="Proteomes" id="UP000770015">
    <property type="component" value="Unassembled WGS sequence"/>
</dbReference>
<dbReference type="GO" id="GO:0005886">
    <property type="term" value="C:plasma membrane"/>
    <property type="evidence" value="ECO:0007669"/>
    <property type="project" value="TreeGrafter"/>
</dbReference>
<feature type="transmembrane region" description="Helical" evidence="6">
    <location>
        <begin position="7"/>
        <end position="25"/>
    </location>
</feature>
<evidence type="ECO:0000313" key="8">
    <source>
        <dbReference type="EMBL" id="KAH6691389.1"/>
    </source>
</evidence>
<feature type="transmembrane region" description="Helical" evidence="6">
    <location>
        <begin position="195"/>
        <end position="217"/>
    </location>
</feature>
<feature type="compositionally biased region" description="Acidic residues" evidence="5">
    <location>
        <begin position="387"/>
        <end position="403"/>
    </location>
</feature>
<evidence type="ECO:0000259" key="7">
    <source>
        <dbReference type="PROSITE" id="PS51380"/>
    </source>
</evidence>
<feature type="region of interest" description="Disordered" evidence="5">
    <location>
        <begin position="363"/>
        <end position="429"/>
    </location>
</feature>
<dbReference type="Pfam" id="PF03124">
    <property type="entry name" value="EXS"/>
    <property type="match status" value="1"/>
</dbReference>
<comment type="caution">
    <text evidence="8">The sequence shown here is derived from an EMBL/GenBank/DDBJ whole genome shotgun (WGS) entry which is preliminary data.</text>
</comment>
<dbReference type="GO" id="GO:0005794">
    <property type="term" value="C:Golgi apparatus"/>
    <property type="evidence" value="ECO:0007669"/>
    <property type="project" value="TreeGrafter"/>
</dbReference>
<evidence type="ECO:0000256" key="1">
    <source>
        <dbReference type="ARBA" id="ARBA00004141"/>
    </source>
</evidence>
<feature type="transmembrane region" description="Helical" evidence="6">
    <location>
        <begin position="118"/>
        <end position="141"/>
    </location>
</feature>
<feature type="transmembrane region" description="Helical" evidence="6">
    <location>
        <begin position="153"/>
        <end position="175"/>
    </location>
</feature>
<evidence type="ECO:0000256" key="2">
    <source>
        <dbReference type="ARBA" id="ARBA00022692"/>
    </source>
</evidence>
<reference evidence="8" key="1">
    <citation type="journal article" date="2021" name="Nat. Commun.">
        <title>Genetic determinants of endophytism in the Arabidopsis root mycobiome.</title>
        <authorList>
            <person name="Mesny F."/>
            <person name="Miyauchi S."/>
            <person name="Thiergart T."/>
            <person name="Pickel B."/>
            <person name="Atanasova L."/>
            <person name="Karlsson M."/>
            <person name="Huettel B."/>
            <person name="Barry K.W."/>
            <person name="Haridas S."/>
            <person name="Chen C."/>
            <person name="Bauer D."/>
            <person name="Andreopoulos W."/>
            <person name="Pangilinan J."/>
            <person name="LaButti K."/>
            <person name="Riley R."/>
            <person name="Lipzen A."/>
            <person name="Clum A."/>
            <person name="Drula E."/>
            <person name="Henrissat B."/>
            <person name="Kohler A."/>
            <person name="Grigoriev I.V."/>
            <person name="Martin F.M."/>
            <person name="Hacquard S."/>
        </authorList>
    </citation>
    <scope>NUCLEOTIDE SEQUENCE</scope>
    <source>
        <strain evidence="8">MPI-SDFR-AT-0117</strain>
    </source>
</reference>
<accession>A0A9P8VHH5</accession>
<keyword evidence="4 6" id="KW-0472">Membrane</keyword>
<name>A0A9P8VHH5_9PEZI</name>
<proteinExistence type="predicted"/>
<evidence type="ECO:0000256" key="4">
    <source>
        <dbReference type="ARBA" id="ARBA00023136"/>
    </source>
</evidence>
<protein>
    <submittedName>
        <fullName evidence="8">EXS family-domain-containing protein</fullName>
    </submittedName>
</protein>
<sequence>MYLYYPVVLIGLSVCIILFPARVFAPSSRRWFAYAHWRLLLAGFYPVEFRDFFLGDIYCSLTYAVCNVSLFFCLYANEWENPVQCNSNHSRLMGFFGALPPIWRLLQCLRRYYDTRNIFPHLINGGKYCMSIMAAVTLSLYRMNGTRSNLGMFIAFATVNGVYTSIWDLFMDFSLLQPSARHRYLRDITALKKRWIYYAIMVADPFLRFSWVFYPIFTHDTQHSTVMSFAVSFAEVFRRGIWALLRVENEHCANVAVYKASRDVPLPYRLQPLVENISEESRPGSSDEEHPAGEGNAVDAATATATSVQRVGTHATIEEEVEVGAQSPSATGTVRRRKGGMVGSFRGIQRSFSKIIAEAHRQDFVKKRKPDETTGTLEGSGGPQPQSDDDDDEEDEEEDEAIEAAEQGLRKEAEEGHRSQRAGGSSSRG</sequence>
<dbReference type="PANTHER" id="PTHR10783:SF103">
    <property type="entry name" value="SOLUTE CARRIER FAMILY 53 MEMBER 1"/>
    <property type="match status" value="1"/>
</dbReference>
<keyword evidence="3 6" id="KW-1133">Transmembrane helix</keyword>
<comment type="subcellular location">
    <subcellularLocation>
        <location evidence="1">Membrane</location>
        <topology evidence="1">Multi-pass membrane protein</topology>
    </subcellularLocation>
</comment>
<evidence type="ECO:0000256" key="3">
    <source>
        <dbReference type="ARBA" id="ARBA00022989"/>
    </source>
</evidence>
<feature type="transmembrane region" description="Helical" evidence="6">
    <location>
        <begin position="59"/>
        <end position="77"/>
    </location>
</feature>
<dbReference type="AlphaFoldDB" id="A0A9P8VHH5"/>
<feature type="compositionally biased region" description="Basic and acidic residues" evidence="5">
    <location>
        <begin position="363"/>
        <end position="372"/>
    </location>
</feature>
<dbReference type="EMBL" id="JAGSXJ010000005">
    <property type="protein sequence ID" value="KAH6691389.1"/>
    <property type="molecule type" value="Genomic_DNA"/>
</dbReference>
<dbReference type="PANTHER" id="PTHR10783">
    <property type="entry name" value="XENOTROPIC AND POLYTROPIC RETROVIRUS RECEPTOR 1-RELATED"/>
    <property type="match status" value="1"/>
</dbReference>